<dbReference type="AlphaFoldDB" id="A0A1I4TK96"/>
<dbReference type="Proteomes" id="UP000199470">
    <property type="component" value="Unassembled WGS sequence"/>
</dbReference>
<feature type="domain" description="Transposase Tn5-like N-terminal" evidence="1">
    <location>
        <begin position="2"/>
        <end position="34"/>
    </location>
</feature>
<dbReference type="InterPro" id="IPR038215">
    <property type="entry name" value="TN5-like_N_sf"/>
</dbReference>
<dbReference type="SUPFAM" id="SSF53098">
    <property type="entry name" value="Ribonuclease H-like"/>
    <property type="match status" value="1"/>
</dbReference>
<accession>A0A1I4TK96</accession>
<dbReference type="InterPro" id="IPR012337">
    <property type="entry name" value="RNaseH-like_sf"/>
</dbReference>
<keyword evidence="3" id="KW-1185">Reference proteome</keyword>
<dbReference type="STRING" id="758825.SAMN02982985_05236"/>
<organism evidence="2 3">
    <name type="scientific">Rugamonas rubra</name>
    <dbReference type="NCBI Taxonomy" id="758825"/>
    <lineage>
        <taxon>Bacteria</taxon>
        <taxon>Pseudomonadati</taxon>
        <taxon>Pseudomonadota</taxon>
        <taxon>Betaproteobacteria</taxon>
        <taxon>Burkholderiales</taxon>
        <taxon>Oxalobacteraceae</taxon>
        <taxon>Telluria group</taxon>
        <taxon>Rugamonas</taxon>
    </lineage>
</organism>
<dbReference type="Gene3D" id="1.10.246.40">
    <property type="entry name" value="Tn5 transposase, domain 1"/>
    <property type="match status" value="1"/>
</dbReference>
<name>A0A1I4TK96_9BURK</name>
<proteinExistence type="predicted"/>
<sequence>MERFTAKPTASIPEACDSWSETCAAYRFLGNAEVSWQGILAPHWERTQARMRPHPVVLCIQDTTELDFNGQETAGLGPLNYEARRGMY</sequence>
<keyword evidence="2" id="KW-0238">DNA-binding</keyword>
<evidence type="ECO:0000313" key="2">
    <source>
        <dbReference type="EMBL" id="SFM77152.1"/>
    </source>
</evidence>
<dbReference type="GO" id="GO:0003677">
    <property type="term" value="F:DNA binding"/>
    <property type="evidence" value="ECO:0007669"/>
    <property type="project" value="UniProtKB-KW"/>
</dbReference>
<dbReference type="EMBL" id="FOTW01000032">
    <property type="protein sequence ID" value="SFM77152.1"/>
    <property type="molecule type" value="Genomic_DNA"/>
</dbReference>
<protein>
    <submittedName>
        <fullName evidence="2">Transposase DNA-binding</fullName>
    </submittedName>
</protein>
<gene>
    <name evidence="2" type="ORF">SAMN02982985_05236</name>
</gene>
<dbReference type="Gene3D" id="3.90.350.10">
    <property type="entry name" value="Transposase Inhibitor Protein From Tn5, Chain A, domain 1"/>
    <property type="match status" value="1"/>
</dbReference>
<reference evidence="2 3" key="1">
    <citation type="submission" date="2016-10" db="EMBL/GenBank/DDBJ databases">
        <authorList>
            <person name="de Groot N.N."/>
        </authorList>
    </citation>
    <scope>NUCLEOTIDE SEQUENCE [LARGE SCALE GENOMIC DNA]</scope>
    <source>
        <strain evidence="2 3">ATCC 43154</strain>
    </source>
</reference>
<dbReference type="InterPro" id="IPR014735">
    <property type="entry name" value="Transposase_Tn5-like_N"/>
</dbReference>
<evidence type="ECO:0000259" key="1">
    <source>
        <dbReference type="Pfam" id="PF14706"/>
    </source>
</evidence>
<dbReference type="Pfam" id="PF14706">
    <property type="entry name" value="Tnp_DNA_bind"/>
    <property type="match status" value="1"/>
</dbReference>
<evidence type="ECO:0000313" key="3">
    <source>
        <dbReference type="Proteomes" id="UP000199470"/>
    </source>
</evidence>